<dbReference type="Pfam" id="PF02682">
    <property type="entry name" value="CT_C_D"/>
    <property type="match status" value="1"/>
</dbReference>
<dbReference type="RefSeq" id="WP_377175910.1">
    <property type="nucleotide sequence ID" value="NZ_JBHTMY010000002.1"/>
</dbReference>
<evidence type="ECO:0000256" key="3">
    <source>
        <dbReference type="ARBA" id="ARBA00022840"/>
    </source>
</evidence>
<keyword evidence="2" id="KW-0378">Hydrolase</keyword>
<dbReference type="Proteomes" id="UP001597201">
    <property type="component" value="Unassembled WGS sequence"/>
</dbReference>
<dbReference type="SMART" id="SM00796">
    <property type="entry name" value="AHS1"/>
    <property type="match status" value="1"/>
</dbReference>
<evidence type="ECO:0000259" key="4">
    <source>
        <dbReference type="SMART" id="SM00796"/>
    </source>
</evidence>
<gene>
    <name evidence="5" type="ORF">ACFQ39_01990</name>
</gene>
<evidence type="ECO:0000256" key="2">
    <source>
        <dbReference type="ARBA" id="ARBA00022801"/>
    </source>
</evidence>
<accession>A0ABW3XZM6</accession>
<evidence type="ECO:0000313" key="5">
    <source>
        <dbReference type="EMBL" id="MFD1314371.1"/>
    </source>
</evidence>
<reference evidence="6" key="1">
    <citation type="journal article" date="2019" name="Int. J. Syst. Evol. Microbiol.">
        <title>The Global Catalogue of Microorganisms (GCM) 10K type strain sequencing project: providing services to taxonomists for standard genome sequencing and annotation.</title>
        <authorList>
            <consortium name="The Broad Institute Genomics Platform"/>
            <consortium name="The Broad Institute Genome Sequencing Center for Infectious Disease"/>
            <person name="Wu L."/>
            <person name="Ma J."/>
        </authorList>
    </citation>
    <scope>NUCLEOTIDE SEQUENCE [LARGE SCALE GENOMIC DNA]</scope>
    <source>
        <strain evidence="6">CCUG 61485</strain>
    </source>
</reference>
<protein>
    <submittedName>
        <fullName evidence="5">Carboxyltransferase domain-containing protein</fullName>
    </submittedName>
</protein>
<evidence type="ECO:0000256" key="1">
    <source>
        <dbReference type="ARBA" id="ARBA00022741"/>
    </source>
</evidence>
<dbReference type="PANTHER" id="PTHR34698:SF2">
    <property type="entry name" value="5-OXOPROLINASE SUBUNIT B"/>
    <property type="match status" value="1"/>
</dbReference>
<dbReference type="Gene3D" id="2.40.100.10">
    <property type="entry name" value="Cyclophilin-like"/>
    <property type="match status" value="1"/>
</dbReference>
<proteinExistence type="predicted"/>
<comment type="caution">
    <text evidence="5">The sequence shown here is derived from an EMBL/GenBank/DDBJ whole genome shotgun (WGS) entry which is preliminary data.</text>
</comment>
<keyword evidence="3" id="KW-0067">ATP-binding</keyword>
<dbReference type="InterPro" id="IPR010016">
    <property type="entry name" value="PxpB"/>
</dbReference>
<dbReference type="SUPFAM" id="SSF50891">
    <property type="entry name" value="Cyclophilin-like"/>
    <property type="match status" value="1"/>
</dbReference>
<dbReference type="InterPro" id="IPR029000">
    <property type="entry name" value="Cyclophilin-like_dom_sf"/>
</dbReference>
<organism evidence="5 6">
    <name type="scientific">Namhaeicola litoreus</name>
    <dbReference type="NCBI Taxonomy" id="1052145"/>
    <lineage>
        <taxon>Bacteria</taxon>
        <taxon>Pseudomonadati</taxon>
        <taxon>Bacteroidota</taxon>
        <taxon>Flavobacteriia</taxon>
        <taxon>Flavobacteriales</taxon>
        <taxon>Flavobacteriaceae</taxon>
        <taxon>Namhaeicola</taxon>
    </lineage>
</organism>
<name>A0ABW3XZM6_9FLAO</name>
<feature type="domain" description="Carboxyltransferase" evidence="4">
    <location>
        <begin position="12"/>
        <end position="199"/>
    </location>
</feature>
<dbReference type="InterPro" id="IPR003833">
    <property type="entry name" value="CT_C_D"/>
</dbReference>
<evidence type="ECO:0000313" key="6">
    <source>
        <dbReference type="Proteomes" id="UP001597201"/>
    </source>
</evidence>
<dbReference type="PANTHER" id="PTHR34698">
    <property type="entry name" value="5-OXOPROLINASE SUBUNIT B"/>
    <property type="match status" value="1"/>
</dbReference>
<sequence length="230" mass="26237">MSKLQQSFDSLFEINNFNNDFLLVRSKNTSDLAQLGKTVFKQKFDFVDEVIVTEMEVCIKVNHLFSSSHLDHLKNIEYDKFDRHQTYQVPVLFTDHDDWKEIESFTGFNKSEIISKLLQSEFSVAMFGFLPGFTYLNGLDKNLQVPRKAVPAKYVEANSLAIGGKYLGLYAIDSPGGWHVIGKTPISLLEIESLPPISINPGDRIVLNEIDQTEFKSMTEKKLTLQEYNA</sequence>
<keyword evidence="1" id="KW-0547">Nucleotide-binding</keyword>
<keyword evidence="6" id="KW-1185">Reference proteome</keyword>
<dbReference type="EMBL" id="JBHTMY010000002">
    <property type="protein sequence ID" value="MFD1314371.1"/>
    <property type="molecule type" value="Genomic_DNA"/>
</dbReference>